<feature type="repeat" description="TPR" evidence="8">
    <location>
        <begin position="338"/>
        <end position="371"/>
    </location>
</feature>
<protein>
    <recommendedName>
        <fullName evidence="2 7">peptidylprolyl isomerase</fullName>
        <ecNumber evidence="2 7">5.2.1.8</ecNumber>
    </recommendedName>
</protein>
<sequence length="427" mass="47826">MAASEPIDITPNKDGGILKTIKKEGTGSAKPTPGTTVKVHYVGTLENGETFDSSRERNTEFEFLLSRGQVIRGWDIGVATMKKGEIADFKIRSDYGYGESGSMPKIPPNATLNFEVELIDWSAEDISPNRDGTILRSVIVEGEKLANPSETSPVDVHAVGTYEGRVFYDKEVTFVLGEGSEVGLPEGVDRALRRFCRGEKSTIRLSGTKNTYGANPPPEYNLPPNATIEFTIFLKSFEKVPALWEMTAEKKLEEATLAKERGTAFLKQNKLKLAFNKYKRIEDILEFEKSMDPEQKRTRDDLMLAAYLNLSLTASKMGEMLDCIKYCDKALELSPTNVKALYRKAGARAALSDFDEAKKIYERILEVDPENKAAAQQILVVRQMMKEQLERDKKRYKNLFSKISDVTEPEKKSPFEEKKAEAATVDS</sequence>
<feature type="region of interest" description="Disordered" evidence="9">
    <location>
        <begin position="407"/>
        <end position="427"/>
    </location>
</feature>
<evidence type="ECO:0000313" key="13">
    <source>
        <dbReference type="WBParaSite" id="HCON_00135300-00002"/>
    </source>
</evidence>
<dbReference type="FunFam" id="3.10.50.40:FF:000056">
    <property type="entry name" value="Peptidylprolyl isomerase"/>
    <property type="match status" value="1"/>
</dbReference>
<dbReference type="PANTHER" id="PTHR46512">
    <property type="entry name" value="PEPTIDYLPROLYL ISOMERASE"/>
    <property type="match status" value="1"/>
</dbReference>
<dbReference type="SUPFAM" id="SSF54534">
    <property type="entry name" value="FKBP-like"/>
    <property type="match status" value="2"/>
</dbReference>
<dbReference type="InterPro" id="IPR011990">
    <property type="entry name" value="TPR-like_helical_dom_sf"/>
</dbReference>
<accession>A0A6F7PVL7</accession>
<keyword evidence="11" id="KW-1185">Reference proteome</keyword>
<feature type="compositionally biased region" description="Basic and acidic residues" evidence="9">
    <location>
        <begin position="408"/>
        <end position="421"/>
    </location>
</feature>
<dbReference type="SUPFAM" id="SSF48452">
    <property type="entry name" value="TPR-like"/>
    <property type="match status" value="1"/>
</dbReference>
<dbReference type="InterPro" id="IPR050754">
    <property type="entry name" value="FKBP4/5/8-like"/>
</dbReference>
<dbReference type="InterPro" id="IPR019734">
    <property type="entry name" value="TPR_rpt"/>
</dbReference>
<dbReference type="PROSITE" id="PS50059">
    <property type="entry name" value="FKBP_PPIASE"/>
    <property type="match status" value="2"/>
</dbReference>
<dbReference type="PANTHER" id="PTHR46512:SF9">
    <property type="entry name" value="PEPTIDYLPROLYL ISOMERASE"/>
    <property type="match status" value="1"/>
</dbReference>
<feature type="repeat" description="TPR" evidence="8">
    <location>
        <begin position="304"/>
        <end position="337"/>
    </location>
</feature>
<dbReference type="Proteomes" id="UP000025227">
    <property type="component" value="Unplaced"/>
</dbReference>
<evidence type="ECO:0000313" key="12">
    <source>
        <dbReference type="WBParaSite" id="HCON_00135300-00001"/>
    </source>
</evidence>
<dbReference type="Gene3D" id="3.10.50.40">
    <property type="match status" value="2"/>
</dbReference>
<evidence type="ECO:0000256" key="9">
    <source>
        <dbReference type="SAM" id="MobiDB-lite"/>
    </source>
</evidence>
<keyword evidence="3" id="KW-0677">Repeat</keyword>
<feature type="domain" description="PPIase FKBP-type" evidence="10">
    <location>
        <begin position="34"/>
        <end position="122"/>
    </location>
</feature>
<name>A0A6F7PVL7_HAECO</name>
<dbReference type="FunFam" id="1.25.40.10:FF:000008">
    <property type="entry name" value="Peptidylprolyl isomerase"/>
    <property type="match status" value="1"/>
</dbReference>
<evidence type="ECO:0000259" key="10">
    <source>
        <dbReference type="PROSITE" id="PS50059"/>
    </source>
</evidence>
<feature type="domain" description="PPIase FKBP-type" evidence="10">
    <location>
        <begin position="151"/>
        <end position="238"/>
    </location>
</feature>
<dbReference type="Pfam" id="PF00254">
    <property type="entry name" value="FKBP_C"/>
    <property type="match status" value="2"/>
</dbReference>
<keyword evidence="5 7" id="KW-0697">Rotamase</keyword>
<reference evidence="12 13" key="1">
    <citation type="submission" date="2020-12" db="UniProtKB">
        <authorList>
            <consortium name="WormBaseParasite"/>
        </authorList>
    </citation>
    <scope>IDENTIFICATION</scope>
    <source>
        <strain evidence="12 13">MHco3</strain>
    </source>
</reference>
<evidence type="ECO:0000256" key="3">
    <source>
        <dbReference type="ARBA" id="ARBA00022737"/>
    </source>
</evidence>
<dbReference type="PROSITE" id="PS50005">
    <property type="entry name" value="TPR"/>
    <property type="match status" value="2"/>
</dbReference>
<dbReference type="OrthoDB" id="433738at2759"/>
<evidence type="ECO:0000256" key="7">
    <source>
        <dbReference type="PROSITE-ProRule" id="PRU00277"/>
    </source>
</evidence>
<dbReference type="WBParaSite" id="HCON_00135300-00002">
    <property type="protein sequence ID" value="HCON_00135300-00002"/>
    <property type="gene ID" value="HCON_00135300"/>
</dbReference>
<dbReference type="Gene3D" id="1.25.40.10">
    <property type="entry name" value="Tetratricopeptide repeat domain"/>
    <property type="match status" value="1"/>
</dbReference>
<evidence type="ECO:0000256" key="2">
    <source>
        <dbReference type="ARBA" id="ARBA00013194"/>
    </source>
</evidence>
<dbReference type="Pfam" id="PF14559">
    <property type="entry name" value="TPR_19"/>
    <property type="match status" value="1"/>
</dbReference>
<dbReference type="GO" id="GO:0003755">
    <property type="term" value="F:peptidyl-prolyl cis-trans isomerase activity"/>
    <property type="evidence" value="ECO:0007669"/>
    <property type="project" value="UniProtKB-KW"/>
</dbReference>
<evidence type="ECO:0000256" key="8">
    <source>
        <dbReference type="PROSITE-ProRule" id="PRU00339"/>
    </source>
</evidence>
<evidence type="ECO:0000256" key="4">
    <source>
        <dbReference type="ARBA" id="ARBA00022803"/>
    </source>
</evidence>
<dbReference type="EC" id="5.2.1.8" evidence="2 7"/>
<keyword evidence="4 8" id="KW-0802">TPR repeat</keyword>
<organism evidence="11 12">
    <name type="scientific">Haemonchus contortus</name>
    <name type="common">Barber pole worm</name>
    <dbReference type="NCBI Taxonomy" id="6289"/>
    <lineage>
        <taxon>Eukaryota</taxon>
        <taxon>Metazoa</taxon>
        <taxon>Ecdysozoa</taxon>
        <taxon>Nematoda</taxon>
        <taxon>Chromadorea</taxon>
        <taxon>Rhabditida</taxon>
        <taxon>Rhabditina</taxon>
        <taxon>Rhabditomorpha</taxon>
        <taxon>Strongyloidea</taxon>
        <taxon>Trichostrongylidae</taxon>
        <taxon>Haemonchus</taxon>
    </lineage>
</organism>
<dbReference type="InterPro" id="IPR046357">
    <property type="entry name" value="PPIase_dom_sf"/>
</dbReference>
<comment type="catalytic activity">
    <reaction evidence="1 7">
        <text>[protein]-peptidylproline (omega=180) = [protein]-peptidylproline (omega=0)</text>
        <dbReference type="Rhea" id="RHEA:16237"/>
        <dbReference type="Rhea" id="RHEA-COMP:10747"/>
        <dbReference type="Rhea" id="RHEA-COMP:10748"/>
        <dbReference type="ChEBI" id="CHEBI:83833"/>
        <dbReference type="ChEBI" id="CHEBI:83834"/>
        <dbReference type="EC" id="5.2.1.8"/>
    </reaction>
</comment>
<dbReference type="WBParaSite" id="HCON_00135300-00001">
    <property type="protein sequence ID" value="HCON_00135300-00001"/>
    <property type="gene ID" value="HCON_00135300"/>
</dbReference>
<keyword evidence="6 7" id="KW-0413">Isomerase</keyword>
<evidence type="ECO:0000256" key="5">
    <source>
        <dbReference type="ARBA" id="ARBA00023110"/>
    </source>
</evidence>
<evidence type="ECO:0000313" key="11">
    <source>
        <dbReference type="Proteomes" id="UP000025227"/>
    </source>
</evidence>
<dbReference type="FunFam" id="3.10.50.40:FF:000013">
    <property type="entry name" value="Peptidylprolyl isomerase"/>
    <property type="match status" value="1"/>
</dbReference>
<dbReference type="InterPro" id="IPR001179">
    <property type="entry name" value="PPIase_FKBP_dom"/>
</dbReference>
<evidence type="ECO:0000256" key="1">
    <source>
        <dbReference type="ARBA" id="ARBA00000971"/>
    </source>
</evidence>
<dbReference type="SMART" id="SM00028">
    <property type="entry name" value="TPR"/>
    <property type="match status" value="3"/>
</dbReference>
<evidence type="ECO:0000256" key="6">
    <source>
        <dbReference type="ARBA" id="ARBA00023235"/>
    </source>
</evidence>
<proteinExistence type="predicted"/>
<dbReference type="OMA" id="FGAEGNE"/>
<dbReference type="AlphaFoldDB" id="A0A6F7PVL7"/>